<feature type="compositionally biased region" description="Acidic residues" evidence="8">
    <location>
        <begin position="136"/>
        <end position="146"/>
    </location>
</feature>
<feature type="domain" description="Cyclic nucleotide-binding" evidence="10">
    <location>
        <begin position="802"/>
        <end position="848"/>
    </location>
</feature>
<evidence type="ECO:0000256" key="4">
    <source>
        <dbReference type="ARBA" id="ARBA00022989"/>
    </source>
</evidence>
<feature type="region of interest" description="Disordered" evidence="8">
    <location>
        <begin position="595"/>
        <end position="645"/>
    </location>
</feature>
<feature type="region of interest" description="Disordered" evidence="8">
    <location>
        <begin position="746"/>
        <end position="779"/>
    </location>
</feature>
<dbReference type="GO" id="GO:0016020">
    <property type="term" value="C:membrane"/>
    <property type="evidence" value="ECO:0007669"/>
    <property type="project" value="UniProtKB-SubCell"/>
</dbReference>
<keyword evidence="4 9" id="KW-1133">Transmembrane helix</keyword>
<dbReference type="InterPro" id="IPR000595">
    <property type="entry name" value="cNMP-bd_dom"/>
</dbReference>
<comment type="caution">
    <text evidence="11">The sequence shown here is derived from an EMBL/GenBank/DDBJ whole genome shotgun (WGS) entry which is preliminary data.</text>
</comment>
<comment type="subcellular location">
    <subcellularLocation>
        <location evidence="1">Membrane</location>
        <topology evidence="1">Multi-pass membrane protein</topology>
    </subcellularLocation>
</comment>
<dbReference type="Gene3D" id="1.10.287.630">
    <property type="entry name" value="Helix hairpin bin"/>
    <property type="match status" value="1"/>
</dbReference>
<dbReference type="InterPro" id="IPR018490">
    <property type="entry name" value="cNMP-bd_dom_sf"/>
</dbReference>
<sequence length="957" mass="102187">MDGMVLRPSSGMADFSQHGTCNLNPTSCWANDGRESLAVQRPPASAVDGPLLPLREPAPPPCSTAQQRWARPPRIIRARPLGESIELQSSEDSSDEDGRGRTCHGRRRACGHRVARGWSRFVAAARSAIEWPPADPDGDPDGDGVDGDGVGGGATAHPSLPQPPISLLEGLRQLLLVAAWDIIHPDSRFRSYWDGFIVACLMYVAFVTTFLLCFHYEDENRISAFEAIDFLIWGAFLLDIPFNFRTALRRGEDAARRHTVLTSRRLIAANYLTGWFVVDVLAALPWGNITSSLSSFMQLLKLLRLIRLARLLEVSKRMHRSALYQNVEQSQGAAVVRVLAYIIGGVLVLHMSASAWFFLAVIQDKGLTGTWAEAAGLQDAGNFERYLTSLYFVVITYTTVGYGDVFPVTTAERCMACVGMLIGVVTLGYIISTANSIAGRANKYEISRSELMDCVEDFLSAQSLPTALATRVKSYYCYVAAKQFNDKEDEDMVAALPCELRRDVLRSCHARLIARVPFLRDASRHHEALVLELSAALKLEFYGKGECVVMEGGWDTEMYFVTEGRLQVRQYLRCCGGGREAAAAAAAGQLSVPTQQQQQLGTKGPSGTAIHTATNAATSSTPAGELRDGGGRPASQQPAAAAACPNSVSSVQLRLGTAAGSSSSGGGVAGGGLQARGRRGDVVLEMYGGSAAMLTPPTATPPPQASVQGGPAPMNDDPRAAAAAAAEAADVAAAFESGSGSRMFSAGASASSPLAARPDGDETLTPPPRARSSSSSACIKSQTEFRRRWRMSYDCKVPYKPVRTLKPGHYFGEYGCLTGCPRTASVVAVRMTEVYGMRRGALMEALGRWPELDAAWKRCEEYGARERERLRLCLQGGRAPRAMSLSATDADAANVGGPYDSAAEEAVSSQKRYQNFMSYFGCGGDASGVAAATPADDGAVAGSGSNNVGQCGGSEGV</sequence>
<evidence type="ECO:0000313" key="12">
    <source>
        <dbReference type="Proteomes" id="UP001165080"/>
    </source>
</evidence>
<evidence type="ECO:0000256" key="8">
    <source>
        <dbReference type="SAM" id="MobiDB-lite"/>
    </source>
</evidence>
<dbReference type="PROSITE" id="PS50042">
    <property type="entry name" value="CNMP_BINDING_3"/>
    <property type="match status" value="2"/>
</dbReference>
<organism evidence="11 12">
    <name type="scientific">Pleodorina starrii</name>
    <dbReference type="NCBI Taxonomy" id="330485"/>
    <lineage>
        <taxon>Eukaryota</taxon>
        <taxon>Viridiplantae</taxon>
        <taxon>Chlorophyta</taxon>
        <taxon>core chlorophytes</taxon>
        <taxon>Chlorophyceae</taxon>
        <taxon>CS clade</taxon>
        <taxon>Chlamydomonadales</taxon>
        <taxon>Volvocaceae</taxon>
        <taxon>Pleodorina</taxon>
    </lineage>
</organism>
<keyword evidence="3 9" id="KW-0812">Transmembrane</keyword>
<dbReference type="Proteomes" id="UP001165080">
    <property type="component" value="Unassembled WGS sequence"/>
</dbReference>
<feature type="transmembrane region" description="Helical" evidence="9">
    <location>
        <begin position="196"/>
        <end position="216"/>
    </location>
</feature>
<feature type="domain" description="Cyclic nucleotide-binding" evidence="10">
    <location>
        <begin position="532"/>
        <end position="568"/>
    </location>
</feature>
<dbReference type="Pfam" id="PF00520">
    <property type="entry name" value="Ion_trans"/>
    <property type="match status" value="1"/>
</dbReference>
<evidence type="ECO:0000256" key="2">
    <source>
        <dbReference type="ARBA" id="ARBA00022448"/>
    </source>
</evidence>
<feature type="region of interest" description="Disordered" evidence="8">
    <location>
        <begin position="130"/>
        <end position="159"/>
    </location>
</feature>
<feature type="region of interest" description="Disordered" evidence="8">
    <location>
        <begin position="39"/>
        <end position="106"/>
    </location>
</feature>
<evidence type="ECO:0000256" key="1">
    <source>
        <dbReference type="ARBA" id="ARBA00004141"/>
    </source>
</evidence>
<dbReference type="PANTHER" id="PTHR47823:SF9">
    <property type="entry name" value="CHROMOSOME UNDETERMINED SCAFFOLD_10, WHOLE GENOME SHOTGUN SEQUENCE"/>
    <property type="match status" value="1"/>
</dbReference>
<dbReference type="Gene3D" id="1.10.287.70">
    <property type="match status" value="1"/>
</dbReference>
<dbReference type="PRINTS" id="PR01463">
    <property type="entry name" value="EAGCHANLFMLY"/>
</dbReference>
<gene>
    <name evidence="11" type="primary">PLEST011030</name>
    <name evidence="11" type="ORF">PLESTB_001707700</name>
</gene>
<dbReference type="PANTHER" id="PTHR47823">
    <property type="entry name" value="ION_TRANS DOMAIN-CONTAINING PROTEIN"/>
    <property type="match status" value="1"/>
</dbReference>
<keyword evidence="7" id="KW-0407">Ion channel</keyword>
<evidence type="ECO:0000256" key="3">
    <source>
        <dbReference type="ARBA" id="ARBA00022692"/>
    </source>
</evidence>
<feature type="compositionally biased region" description="Low complexity" evidence="8">
    <location>
        <begin position="608"/>
        <end position="623"/>
    </location>
</feature>
<proteinExistence type="predicted"/>
<dbReference type="CDD" id="cd00038">
    <property type="entry name" value="CAP_ED"/>
    <property type="match status" value="2"/>
</dbReference>
<dbReference type="InterPro" id="IPR014710">
    <property type="entry name" value="RmlC-like_jellyroll"/>
</dbReference>
<keyword evidence="5" id="KW-0406">Ion transport</keyword>
<evidence type="ECO:0000256" key="5">
    <source>
        <dbReference type="ARBA" id="ARBA00023065"/>
    </source>
</evidence>
<keyword evidence="6 9" id="KW-0472">Membrane</keyword>
<name>A0A9W6BZM0_9CHLO</name>
<dbReference type="SUPFAM" id="SSF51206">
    <property type="entry name" value="cAMP-binding domain-like"/>
    <property type="match status" value="1"/>
</dbReference>
<reference evidence="11 12" key="1">
    <citation type="journal article" date="2023" name="Commun. Biol.">
        <title>Reorganization of the ancestral sex-determining regions during the evolution of trioecy in Pleodorina starrii.</title>
        <authorList>
            <person name="Takahashi K."/>
            <person name="Suzuki S."/>
            <person name="Kawai-Toyooka H."/>
            <person name="Yamamoto K."/>
            <person name="Hamaji T."/>
            <person name="Ootsuki R."/>
            <person name="Yamaguchi H."/>
            <person name="Kawachi M."/>
            <person name="Higashiyama T."/>
            <person name="Nozaki H."/>
        </authorList>
    </citation>
    <scope>NUCLEOTIDE SEQUENCE [LARGE SCALE GENOMIC DNA]</scope>
    <source>
        <strain evidence="11 12">NIES-4479</strain>
    </source>
</reference>
<feature type="transmembrane region" description="Helical" evidence="9">
    <location>
        <begin position="338"/>
        <end position="363"/>
    </location>
</feature>
<accession>A0A9W6BZM0</accession>
<feature type="transmembrane region" description="Helical" evidence="9">
    <location>
        <begin position="414"/>
        <end position="432"/>
    </location>
</feature>
<feature type="transmembrane region" description="Helical" evidence="9">
    <location>
        <begin position="383"/>
        <end position="402"/>
    </location>
</feature>
<feature type="compositionally biased region" description="Low complexity" evidence="8">
    <location>
        <begin position="633"/>
        <end position="643"/>
    </location>
</feature>
<dbReference type="Gene3D" id="2.60.120.10">
    <property type="entry name" value="Jelly Rolls"/>
    <property type="match status" value="2"/>
</dbReference>
<protein>
    <recommendedName>
        <fullName evidence="10">Cyclic nucleotide-binding domain-containing protein</fullName>
    </recommendedName>
</protein>
<evidence type="ECO:0000313" key="11">
    <source>
        <dbReference type="EMBL" id="GLC61023.1"/>
    </source>
</evidence>
<feature type="compositionally biased region" description="Low complexity" evidence="8">
    <location>
        <begin position="746"/>
        <end position="756"/>
    </location>
</feature>
<evidence type="ECO:0000256" key="7">
    <source>
        <dbReference type="ARBA" id="ARBA00023303"/>
    </source>
</evidence>
<feature type="compositionally biased region" description="Low complexity" evidence="8">
    <location>
        <begin position="70"/>
        <end position="91"/>
    </location>
</feature>
<evidence type="ECO:0000256" key="9">
    <source>
        <dbReference type="SAM" id="Phobius"/>
    </source>
</evidence>
<dbReference type="EMBL" id="BRXU01000041">
    <property type="protein sequence ID" value="GLC61023.1"/>
    <property type="molecule type" value="Genomic_DNA"/>
</dbReference>
<feature type="region of interest" description="Disordered" evidence="8">
    <location>
        <begin position="694"/>
        <end position="723"/>
    </location>
</feature>
<evidence type="ECO:0000256" key="6">
    <source>
        <dbReference type="ARBA" id="ARBA00023136"/>
    </source>
</evidence>
<keyword evidence="2" id="KW-0813">Transport</keyword>
<dbReference type="AlphaFoldDB" id="A0A9W6BZM0"/>
<dbReference type="GO" id="GO:0005249">
    <property type="term" value="F:voltage-gated potassium channel activity"/>
    <property type="evidence" value="ECO:0007669"/>
    <property type="project" value="InterPro"/>
</dbReference>
<keyword evidence="12" id="KW-1185">Reference proteome</keyword>
<dbReference type="InterPro" id="IPR003938">
    <property type="entry name" value="K_chnl_volt-dep_EAG/ELK/ERG"/>
</dbReference>
<dbReference type="Pfam" id="PF00027">
    <property type="entry name" value="cNMP_binding"/>
    <property type="match status" value="1"/>
</dbReference>
<dbReference type="InterPro" id="IPR005821">
    <property type="entry name" value="Ion_trans_dom"/>
</dbReference>
<dbReference type="SUPFAM" id="SSF81324">
    <property type="entry name" value="Voltage-gated potassium channels"/>
    <property type="match status" value="1"/>
</dbReference>
<evidence type="ECO:0000259" key="10">
    <source>
        <dbReference type="PROSITE" id="PS50042"/>
    </source>
</evidence>